<dbReference type="RefSeq" id="WP_010518473.1">
    <property type="nucleotide sequence ID" value="NZ_AFOE01000020.1"/>
</dbReference>
<evidence type="ECO:0000256" key="4">
    <source>
        <dbReference type="PIRSR" id="PIRSR003059-1"/>
    </source>
</evidence>
<dbReference type="InterPro" id="IPR006047">
    <property type="entry name" value="GH13_cat_dom"/>
</dbReference>
<feature type="active site" description="Proton donor" evidence="4">
    <location>
        <position position="233"/>
    </location>
</feature>
<dbReference type="AlphaFoldDB" id="A0A1V6LUR9"/>
<feature type="binding site" evidence="5">
    <location>
        <position position="50"/>
    </location>
    <ligand>
        <name>substrate</name>
    </ligand>
</feature>
<feature type="domain" description="Glycosyl hydrolase family 13 catalytic" evidence="6">
    <location>
        <begin position="8"/>
        <end position="428"/>
    </location>
</feature>
<evidence type="ECO:0000313" key="8">
    <source>
        <dbReference type="Proteomes" id="UP000191680"/>
    </source>
</evidence>
<dbReference type="SMART" id="SM00642">
    <property type="entry name" value="Aamy"/>
    <property type="match status" value="1"/>
</dbReference>
<evidence type="ECO:0000313" key="7">
    <source>
        <dbReference type="EMBL" id="OQD43746.1"/>
    </source>
</evidence>
<reference evidence="7 8" key="1">
    <citation type="submission" date="2016-12" db="EMBL/GenBank/DDBJ databases">
        <authorList>
            <person name="Song W.-J."/>
            <person name="Kurnit D.M."/>
        </authorList>
    </citation>
    <scope>NUCLEOTIDE SEQUENCE [LARGE SCALE GENOMIC DNA]</scope>
    <source>
        <strain evidence="7 8">HSG9</strain>
    </source>
</reference>
<evidence type="ECO:0000256" key="1">
    <source>
        <dbReference type="ARBA" id="ARBA00008452"/>
    </source>
</evidence>
<keyword evidence="2" id="KW-0328">Glycosyltransferase</keyword>
<dbReference type="EMBL" id="MTBC01000002">
    <property type="protein sequence ID" value="OQD43746.1"/>
    <property type="molecule type" value="Genomic_DNA"/>
</dbReference>
<organism evidence="7 8">
    <name type="scientific">Croceivirga radicis</name>
    <dbReference type="NCBI Taxonomy" id="1929488"/>
    <lineage>
        <taxon>Bacteria</taxon>
        <taxon>Pseudomonadati</taxon>
        <taxon>Bacteroidota</taxon>
        <taxon>Flavobacteriia</taxon>
        <taxon>Flavobacteriales</taxon>
        <taxon>Flavobacteriaceae</taxon>
        <taxon>Croceivirga</taxon>
    </lineage>
</organism>
<feature type="binding site" evidence="5">
    <location>
        <position position="397"/>
    </location>
    <ligand>
        <name>substrate</name>
    </ligand>
</feature>
<keyword evidence="3" id="KW-0808">Transferase</keyword>
<sequence length="484" mass="54028">MENKVQLITYVDRIGATNIAGLNKLIENELKDLFGGVHILPFFDPIDGEDAGFDPINHKLVDPRIGNWDDVLKLSKSVDVMADLIVNHMSSDSMEFQDYLEKGDKSEYASLFLTYDKVFPNGATDEQLINIYRPRPGFPFNKMKFKDGSEKLIWTTFTPKQVDIDVSAAKGVSYLEDILNIYEAAGINMIRLDAAGYAIKKAGTSCFMIPETFDFIADLTQKAHDKGIAVLVEIHSFYKTQIEIAKKVDLVYDFALPVLVLDTLYNKNADNLVNWLKVAPKNVVTVLDTHDGIGIVDVASENGVPGLIPDDTLDEIVKNMHRKSEGRSLKATGAAASNLDLYQVNCTYFEALGKDEDAYLLARAIQFFVPGIPQVYYVGLFGDDNDMELLARTNVGRDINRHYYTKEEVLAKTETSLFKGLAELMKIRNTANAFNGELQIDKASGSLTLKWEKNQDWISLNADLESAKFQIEGVNNGATILFNN</sequence>
<dbReference type="SUPFAM" id="SSF51445">
    <property type="entry name" value="(Trans)glycosidases"/>
    <property type="match status" value="1"/>
</dbReference>
<keyword evidence="8" id="KW-1185">Reference proteome</keyword>
<feature type="active site" description="Nucleophile" evidence="4">
    <location>
        <position position="193"/>
    </location>
</feature>
<feature type="binding site" evidence="5">
    <location>
        <position position="88"/>
    </location>
    <ligand>
        <name>sucrose</name>
        <dbReference type="ChEBI" id="CHEBI:17992"/>
    </ligand>
</feature>
<proteinExistence type="inferred from homology"/>
<gene>
    <name evidence="7" type="ORF">BUL40_03810</name>
</gene>
<dbReference type="InterPro" id="IPR017853">
    <property type="entry name" value="GH"/>
</dbReference>
<dbReference type="GO" id="GO:0005975">
    <property type="term" value="P:carbohydrate metabolic process"/>
    <property type="evidence" value="ECO:0007669"/>
    <property type="project" value="InterPro"/>
</dbReference>
<evidence type="ECO:0000256" key="5">
    <source>
        <dbReference type="PIRSR" id="PIRSR003059-2"/>
    </source>
</evidence>
<dbReference type="NCBIfam" id="TIGR03852">
    <property type="entry name" value="sucrose_gtfA"/>
    <property type="match status" value="1"/>
</dbReference>
<dbReference type="Gene3D" id="3.90.400.10">
    <property type="entry name" value="Oligo-1,6-glucosidase, Domain 2"/>
    <property type="match status" value="1"/>
</dbReference>
<dbReference type="InterPro" id="IPR022527">
    <property type="entry name" value="Sucrose_phospho"/>
</dbReference>
<protein>
    <submittedName>
        <fullName evidence="7">Sucrose phosphorylase</fullName>
    </submittedName>
</protein>
<feature type="binding site" evidence="5">
    <location>
        <begin position="290"/>
        <end position="291"/>
    </location>
    <ligand>
        <name>substrate</name>
    </ligand>
</feature>
<comment type="similarity">
    <text evidence="1">Belongs to the glycosyl hydrolase 13 family. Sucrose phosphorylase subfamily.</text>
</comment>
<dbReference type="PANTHER" id="PTHR38784">
    <property type="entry name" value="SUCROSE PHOSPHORYLASE"/>
    <property type="match status" value="1"/>
</dbReference>
<dbReference type="InterPro" id="IPR016377">
    <property type="entry name" value="Sucrose_GGa_phosphorylase-rel"/>
</dbReference>
<evidence type="ECO:0000256" key="2">
    <source>
        <dbReference type="ARBA" id="ARBA00022676"/>
    </source>
</evidence>
<dbReference type="GO" id="GO:0004645">
    <property type="term" value="F:1,4-alpha-oligoglucan phosphorylase activity"/>
    <property type="evidence" value="ECO:0007669"/>
    <property type="project" value="InterPro"/>
</dbReference>
<evidence type="ECO:0000256" key="3">
    <source>
        <dbReference type="ARBA" id="ARBA00022679"/>
    </source>
</evidence>
<comment type="caution">
    <text evidence="7">The sequence shown here is derived from an EMBL/GenBank/DDBJ whole genome shotgun (WGS) entry which is preliminary data.</text>
</comment>
<feature type="binding site" evidence="5">
    <location>
        <begin position="340"/>
        <end position="343"/>
    </location>
    <ligand>
        <name>substrate</name>
    </ligand>
</feature>
<name>A0A1V6LUR9_9FLAO</name>
<dbReference type="PIRSF" id="PIRSF003059">
    <property type="entry name" value="Sucrose_phosphorylase"/>
    <property type="match status" value="1"/>
</dbReference>
<evidence type="ECO:0000259" key="6">
    <source>
        <dbReference type="SMART" id="SM00642"/>
    </source>
</evidence>
<feature type="binding site" evidence="5">
    <location>
        <begin position="191"/>
        <end position="193"/>
    </location>
    <ligand>
        <name>substrate</name>
    </ligand>
</feature>
<dbReference type="PANTHER" id="PTHR38784:SF1">
    <property type="entry name" value="SUCROSE PHOSPHORYLASE"/>
    <property type="match status" value="1"/>
</dbReference>
<dbReference type="OrthoDB" id="9805159at2"/>
<dbReference type="Gene3D" id="3.20.20.80">
    <property type="entry name" value="Glycosidases"/>
    <property type="match status" value="1"/>
</dbReference>
<dbReference type="Proteomes" id="UP000191680">
    <property type="component" value="Unassembled WGS sequence"/>
</dbReference>
<accession>A0A1V6LUR9</accession>
<dbReference type="Pfam" id="PF00128">
    <property type="entry name" value="Alpha-amylase"/>
    <property type="match status" value="1"/>
</dbReference>
<feature type="binding site" evidence="5">
    <location>
        <position position="233"/>
    </location>
    <ligand>
        <name>substrate</name>
    </ligand>
</feature>
<dbReference type="InterPro" id="IPR045857">
    <property type="entry name" value="O16G_dom_2"/>
</dbReference>